<organism evidence="6 7">
    <name type="scientific">Aestuariivirga litoralis</name>
    <dbReference type="NCBI Taxonomy" id="2650924"/>
    <lineage>
        <taxon>Bacteria</taxon>
        <taxon>Pseudomonadati</taxon>
        <taxon>Pseudomonadota</taxon>
        <taxon>Alphaproteobacteria</taxon>
        <taxon>Hyphomicrobiales</taxon>
        <taxon>Aestuariivirgaceae</taxon>
        <taxon>Aestuariivirga</taxon>
    </lineage>
</organism>
<dbReference type="PANTHER" id="PTHR30290">
    <property type="entry name" value="PERIPLASMIC BINDING COMPONENT OF ABC TRANSPORTER"/>
    <property type="match status" value="1"/>
</dbReference>
<reference evidence="7" key="1">
    <citation type="submission" date="2018-06" db="EMBL/GenBank/DDBJ databases">
        <title>Aestuariibacter litoralis strain KCTC 52945T.</title>
        <authorList>
            <person name="Li X."/>
            <person name="Salam N."/>
            <person name="Li J.-L."/>
            <person name="Chen Y.-M."/>
            <person name="Yang Z.-W."/>
            <person name="Zhang L.-Y."/>
            <person name="Han M.-X."/>
            <person name="Xiao M."/>
            <person name="Li W.-J."/>
        </authorList>
    </citation>
    <scope>NUCLEOTIDE SEQUENCE [LARGE SCALE GENOMIC DNA]</scope>
    <source>
        <strain evidence="7">KCTC 52945</strain>
    </source>
</reference>
<dbReference type="Gene3D" id="3.90.76.10">
    <property type="entry name" value="Dipeptide-binding Protein, Domain 1"/>
    <property type="match status" value="1"/>
</dbReference>
<accession>A0A2W2B4K4</accession>
<name>A0A2W2B4K4_9HYPH</name>
<dbReference type="SUPFAM" id="SSF53850">
    <property type="entry name" value="Periplasmic binding protein-like II"/>
    <property type="match status" value="1"/>
</dbReference>
<dbReference type="GO" id="GO:0030288">
    <property type="term" value="C:outer membrane-bounded periplasmic space"/>
    <property type="evidence" value="ECO:0007669"/>
    <property type="project" value="UniProtKB-ARBA"/>
</dbReference>
<keyword evidence="7" id="KW-1185">Reference proteome</keyword>
<evidence type="ECO:0000256" key="3">
    <source>
        <dbReference type="ARBA" id="ARBA00022448"/>
    </source>
</evidence>
<dbReference type="PIRSF" id="PIRSF002741">
    <property type="entry name" value="MppA"/>
    <property type="match status" value="1"/>
</dbReference>
<feature type="domain" description="Solute-binding protein family 5" evidence="5">
    <location>
        <begin position="85"/>
        <end position="404"/>
    </location>
</feature>
<dbReference type="PANTHER" id="PTHR30290:SF9">
    <property type="entry name" value="OLIGOPEPTIDE-BINDING PROTEIN APPA"/>
    <property type="match status" value="1"/>
</dbReference>
<evidence type="ECO:0000256" key="2">
    <source>
        <dbReference type="ARBA" id="ARBA00005695"/>
    </source>
</evidence>
<dbReference type="InterPro" id="IPR039424">
    <property type="entry name" value="SBP_5"/>
</dbReference>
<dbReference type="GO" id="GO:1904680">
    <property type="term" value="F:peptide transmembrane transporter activity"/>
    <property type="evidence" value="ECO:0007669"/>
    <property type="project" value="TreeGrafter"/>
</dbReference>
<sequence length="518" mass="57683">MGLDWSTDRRGLLKAGGALFAGLAARPHFAWAADGDTLRLRATADLQVLDPKGIIGELDDVIPRCTQVTLVRLGDMRDGNKITPYAAKVFEWKDPKTIAFTLHDYLTWNNGFGPVTAEDVKFSFERIKGSDSAWAYQFEKLDKVEVIDQRSGLIHLTEPFKPFLYITLPYYGGHIVCKAAVEKAGGSYTTSIPAECGPYLLDKWEQNQKVTLVANPDWKGEKPAFSKVEYFIVTDDQAALLAYEADSFDYTKLAQSSAKQIKANVPADSKLIEARSTRYVWLTINMNAEKLKDPRVRQAIQYAYDGDAVLQGAYDGLTTRATGVVQADSQFSRAANKIATRDIEKAKALLAEAGVSALELNLYCLTDSVSQSTAQIIQSSLGEAGITVNIQPTEDAAYWALGDKTQGDGYKNIEMVLMDFAGGIDPTENLVWFRPDQIGVYNWSFFDSKEYEDLYQKGLVEQDDAKRKEIFNRMEDLMEDSGGFIFICFRPFLAIYRSDINPVILADGHPDPTQFTKA</sequence>
<comment type="subcellular location">
    <subcellularLocation>
        <location evidence="1">Periplasm</location>
    </subcellularLocation>
</comment>
<gene>
    <name evidence="6" type="ORF">DK847_19595</name>
</gene>
<evidence type="ECO:0000256" key="1">
    <source>
        <dbReference type="ARBA" id="ARBA00004418"/>
    </source>
</evidence>
<dbReference type="InterPro" id="IPR030678">
    <property type="entry name" value="Peptide/Ni-bd"/>
</dbReference>
<dbReference type="Gene3D" id="3.40.190.10">
    <property type="entry name" value="Periplasmic binding protein-like II"/>
    <property type="match status" value="1"/>
</dbReference>
<dbReference type="Gene3D" id="3.10.105.10">
    <property type="entry name" value="Dipeptide-binding Protein, Domain 3"/>
    <property type="match status" value="1"/>
</dbReference>
<protein>
    <submittedName>
        <fullName evidence="6">Peptide ABC transporter substrate-binding protein</fullName>
    </submittedName>
</protein>
<keyword evidence="3" id="KW-0813">Transport</keyword>
<comment type="caution">
    <text evidence="6">The sequence shown here is derived from an EMBL/GenBank/DDBJ whole genome shotgun (WGS) entry which is preliminary data.</text>
</comment>
<dbReference type="InterPro" id="IPR006311">
    <property type="entry name" value="TAT_signal"/>
</dbReference>
<evidence type="ECO:0000313" key="7">
    <source>
        <dbReference type="Proteomes" id="UP000248795"/>
    </source>
</evidence>
<keyword evidence="4" id="KW-0732">Signal</keyword>
<dbReference type="Pfam" id="PF00496">
    <property type="entry name" value="SBP_bac_5"/>
    <property type="match status" value="1"/>
</dbReference>
<dbReference type="GO" id="GO:0015833">
    <property type="term" value="P:peptide transport"/>
    <property type="evidence" value="ECO:0007669"/>
    <property type="project" value="TreeGrafter"/>
</dbReference>
<dbReference type="AlphaFoldDB" id="A0A2W2B4K4"/>
<comment type="similarity">
    <text evidence="2">Belongs to the bacterial solute-binding protein 5 family.</text>
</comment>
<dbReference type="PROSITE" id="PS51318">
    <property type="entry name" value="TAT"/>
    <property type="match status" value="1"/>
</dbReference>
<dbReference type="GO" id="GO:0043190">
    <property type="term" value="C:ATP-binding cassette (ABC) transporter complex"/>
    <property type="evidence" value="ECO:0007669"/>
    <property type="project" value="InterPro"/>
</dbReference>
<dbReference type="RefSeq" id="WP_111200236.1">
    <property type="nucleotide sequence ID" value="NZ_QKVK01000014.1"/>
</dbReference>
<proteinExistence type="inferred from homology"/>
<dbReference type="CDD" id="cd00995">
    <property type="entry name" value="PBP2_NikA_DppA_OppA_like"/>
    <property type="match status" value="1"/>
</dbReference>
<dbReference type="InterPro" id="IPR000914">
    <property type="entry name" value="SBP_5_dom"/>
</dbReference>
<evidence type="ECO:0000256" key="4">
    <source>
        <dbReference type="ARBA" id="ARBA00022729"/>
    </source>
</evidence>
<dbReference type="EMBL" id="QKVK01000014">
    <property type="protein sequence ID" value="PZF75204.1"/>
    <property type="molecule type" value="Genomic_DNA"/>
</dbReference>
<dbReference type="Proteomes" id="UP000248795">
    <property type="component" value="Unassembled WGS sequence"/>
</dbReference>
<evidence type="ECO:0000259" key="5">
    <source>
        <dbReference type="Pfam" id="PF00496"/>
    </source>
</evidence>
<evidence type="ECO:0000313" key="6">
    <source>
        <dbReference type="EMBL" id="PZF75204.1"/>
    </source>
</evidence>